<dbReference type="EMBL" id="CAIJEO010000003">
    <property type="protein sequence ID" value="CAD0089218.1"/>
    <property type="molecule type" value="Genomic_DNA"/>
</dbReference>
<feature type="domain" description="Endo-1,3(4)-beta-glucanase 1 carbohydrate binding" evidence="2">
    <location>
        <begin position="71"/>
        <end position="122"/>
    </location>
</feature>
<dbReference type="Proteomes" id="UP000714618">
    <property type="component" value="Unassembled WGS sequence"/>
</dbReference>
<dbReference type="OrthoDB" id="5430620at2759"/>
<evidence type="ECO:0000313" key="4">
    <source>
        <dbReference type="Proteomes" id="UP000714618"/>
    </source>
</evidence>
<keyword evidence="4" id="KW-1185">Reference proteome</keyword>
<gene>
    <name evidence="3" type="ORF">AWRI4233_LOCUS2126</name>
</gene>
<dbReference type="AlphaFoldDB" id="A0A9N8PBL6"/>
<protein>
    <recommendedName>
        <fullName evidence="2">Endo-1,3(4)-beta-glucanase 1 carbohydrate binding domain-containing protein</fullName>
    </recommendedName>
</protein>
<dbReference type="GO" id="GO:0030246">
    <property type="term" value="F:carbohydrate binding"/>
    <property type="evidence" value="ECO:0007669"/>
    <property type="project" value="InterPro"/>
</dbReference>
<keyword evidence="1" id="KW-0732">Signal</keyword>
<evidence type="ECO:0000256" key="1">
    <source>
        <dbReference type="SAM" id="SignalP"/>
    </source>
</evidence>
<name>A0A9N8PBL6_9PEZI</name>
<sequence length="279" mass="29441">TATEAPCFFVRHLLVFLASTTTTPPTSIITNTIKVTAMKSTVYPLTILAGLLASTRATPVPIDSSSTSLEECGGQWYSPRSYTCRAGADSNALCPVVNGEAMDDCAGACYTPLRYSCNGNALSENPRKSSGTYTLTASNSDQPFDGQPIQAAGNHFWVGGHAATYCPSNVGSICNSFPNDTTLIGNGYMTDGALTFTQAHSSAQWNLSYYGGGIAYEGGGYFGPNGEDLITCPVTPEGSNMTSWKLFARLAGVRFSSSCVGLYAIVHDQNISAGAWQYT</sequence>
<comment type="caution">
    <text evidence="3">The sequence shown here is derived from an EMBL/GenBank/DDBJ whole genome shotgun (WGS) entry which is preliminary data.</text>
</comment>
<dbReference type="InterPro" id="IPR052820">
    <property type="entry name" value="PhiA_domain"/>
</dbReference>
<reference evidence="3" key="1">
    <citation type="submission" date="2020-06" db="EMBL/GenBank/DDBJ databases">
        <authorList>
            <person name="Onetto C."/>
        </authorList>
    </citation>
    <scope>NUCLEOTIDE SEQUENCE</scope>
</reference>
<dbReference type="PANTHER" id="PTHR42047:SF1">
    <property type="entry name" value="PROTEIN, PUTATIVE (AFU_ORTHOLOGUE AFUA_6G03560)-RELATED"/>
    <property type="match status" value="1"/>
</dbReference>
<feature type="non-terminal residue" evidence="3">
    <location>
        <position position="279"/>
    </location>
</feature>
<proteinExistence type="predicted"/>
<evidence type="ECO:0000259" key="2">
    <source>
        <dbReference type="Pfam" id="PF10645"/>
    </source>
</evidence>
<feature type="chain" id="PRO_5040210556" description="Endo-1,3(4)-beta-glucanase 1 carbohydrate binding domain-containing protein" evidence="1">
    <location>
        <begin position="23"/>
        <end position="279"/>
    </location>
</feature>
<dbReference type="PANTHER" id="PTHR42047">
    <property type="entry name" value="PROTEIN, PUTATIVE (AFU_ORTHOLOGUE AFUA_6G03560)-RELATED"/>
    <property type="match status" value="1"/>
</dbReference>
<dbReference type="InterPro" id="IPR018909">
    <property type="entry name" value="Eng1_septum"/>
</dbReference>
<accession>A0A9N8PBL6</accession>
<dbReference type="Pfam" id="PF10645">
    <property type="entry name" value="Carb_bind"/>
    <property type="match status" value="1"/>
</dbReference>
<feature type="signal peptide" evidence="1">
    <location>
        <begin position="1"/>
        <end position="22"/>
    </location>
</feature>
<organism evidence="3 4">
    <name type="scientific">Aureobasidium mustum</name>
    <dbReference type="NCBI Taxonomy" id="2773714"/>
    <lineage>
        <taxon>Eukaryota</taxon>
        <taxon>Fungi</taxon>
        <taxon>Dikarya</taxon>
        <taxon>Ascomycota</taxon>
        <taxon>Pezizomycotina</taxon>
        <taxon>Dothideomycetes</taxon>
        <taxon>Dothideomycetidae</taxon>
        <taxon>Dothideales</taxon>
        <taxon>Saccotheciaceae</taxon>
        <taxon>Aureobasidium</taxon>
    </lineage>
</organism>
<evidence type="ECO:0000313" key="3">
    <source>
        <dbReference type="EMBL" id="CAD0089218.1"/>
    </source>
</evidence>
<feature type="non-terminal residue" evidence="3">
    <location>
        <position position="1"/>
    </location>
</feature>